<proteinExistence type="predicted"/>
<dbReference type="EMBL" id="JBANQN010000012">
    <property type="protein sequence ID" value="KAK6773647.1"/>
    <property type="molecule type" value="Genomic_DNA"/>
</dbReference>
<evidence type="ECO:0000313" key="2">
    <source>
        <dbReference type="Proteomes" id="UP001371456"/>
    </source>
</evidence>
<name>A0AAN8STG0_SOLBU</name>
<evidence type="ECO:0000313" key="1">
    <source>
        <dbReference type="EMBL" id="KAK6773647.1"/>
    </source>
</evidence>
<reference evidence="1 2" key="1">
    <citation type="submission" date="2024-02" db="EMBL/GenBank/DDBJ databases">
        <title>de novo genome assembly of Solanum bulbocastanum strain 11H21.</title>
        <authorList>
            <person name="Hosaka A.J."/>
        </authorList>
    </citation>
    <scope>NUCLEOTIDE SEQUENCE [LARGE SCALE GENOMIC DNA]</scope>
    <source>
        <tissue evidence="1">Young leaves</tissue>
    </source>
</reference>
<sequence>MQATQVCYVSYPSKKKDKDDWVAVLKVKPRNVIELPNEQVTTFSELNVPFQIEEVEVHEIDMIVLVDENILLNDPNGGVIKMDERIDGEDEGLKMT</sequence>
<dbReference type="Proteomes" id="UP001371456">
    <property type="component" value="Unassembled WGS sequence"/>
</dbReference>
<organism evidence="1 2">
    <name type="scientific">Solanum bulbocastanum</name>
    <name type="common">Wild potato</name>
    <dbReference type="NCBI Taxonomy" id="147425"/>
    <lineage>
        <taxon>Eukaryota</taxon>
        <taxon>Viridiplantae</taxon>
        <taxon>Streptophyta</taxon>
        <taxon>Embryophyta</taxon>
        <taxon>Tracheophyta</taxon>
        <taxon>Spermatophyta</taxon>
        <taxon>Magnoliopsida</taxon>
        <taxon>eudicotyledons</taxon>
        <taxon>Gunneridae</taxon>
        <taxon>Pentapetalae</taxon>
        <taxon>asterids</taxon>
        <taxon>lamiids</taxon>
        <taxon>Solanales</taxon>
        <taxon>Solanaceae</taxon>
        <taxon>Solanoideae</taxon>
        <taxon>Solaneae</taxon>
        <taxon>Solanum</taxon>
    </lineage>
</organism>
<gene>
    <name evidence="1" type="ORF">RDI58_028885</name>
</gene>
<dbReference type="AlphaFoldDB" id="A0AAN8STG0"/>
<protein>
    <submittedName>
        <fullName evidence="1">Uncharacterized protein</fullName>
    </submittedName>
</protein>
<accession>A0AAN8STG0</accession>
<keyword evidence="2" id="KW-1185">Reference proteome</keyword>
<comment type="caution">
    <text evidence="1">The sequence shown here is derived from an EMBL/GenBank/DDBJ whole genome shotgun (WGS) entry which is preliminary data.</text>
</comment>